<keyword evidence="4" id="KW-1185">Reference proteome</keyword>
<feature type="transmembrane region" description="Helical" evidence="2">
    <location>
        <begin position="268"/>
        <end position="290"/>
    </location>
</feature>
<name>A0A5C3KU05_COPMA</name>
<feature type="transmembrane region" description="Helical" evidence="2">
    <location>
        <begin position="92"/>
        <end position="111"/>
    </location>
</feature>
<sequence length="444" mass="49393">MRPSDASGPFAHTAPISQATSNMNTGVLQHSTQLANSAGKFLPQDTFGMSSYRHTMLQALGRRQAGAPEVPSNSDPLLVMGALNASFVTDGMLYGIHVVLFAMACYILVRFQRRRMRWFLLVAVCSMFAISTVDIGLSIKLSTTDLWVLVTLTPAQSIERMPPKAMLFVTNNLIADILLFHRCWIIWGRPRIIPWIALVCLTADTIWGYLGHAAKTAAYQHTFRPLYLWTVFALNISVTAAAAGRIYYVSIVAIPPNERRLHKICRAIISTLVESAALYSSCILMFLLWVKYDEASAYWVIPLTMMTRLVAIMPTLMIVQLGLSHRAHTHNHDGRTNSKPDSDDVVLDTVMSRMQRDESLEYGFGGLAAGHQAMLSHSHSHTMGKTELPDSTENGMSSKKQGLHDTYLEADSEKFEIMDDPHDITIDVQSEKKNNASRHSISPV</sequence>
<evidence type="ECO:0000256" key="2">
    <source>
        <dbReference type="SAM" id="Phobius"/>
    </source>
</evidence>
<dbReference type="Proteomes" id="UP000307440">
    <property type="component" value="Unassembled WGS sequence"/>
</dbReference>
<proteinExistence type="predicted"/>
<reference evidence="3 4" key="1">
    <citation type="journal article" date="2019" name="Nat. Ecol. Evol.">
        <title>Megaphylogeny resolves global patterns of mushroom evolution.</title>
        <authorList>
            <person name="Varga T."/>
            <person name="Krizsan K."/>
            <person name="Foldi C."/>
            <person name="Dima B."/>
            <person name="Sanchez-Garcia M."/>
            <person name="Sanchez-Ramirez S."/>
            <person name="Szollosi G.J."/>
            <person name="Szarkandi J.G."/>
            <person name="Papp V."/>
            <person name="Albert L."/>
            <person name="Andreopoulos W."/>
            <person name="Angelini C."/>
            <person name="Antonin V."/>
            <person name="Barry K.W."/>
            <person name="Bougher N.L."/>
            <person name="Buchanan P."/>
            <person name="Buyck B."/>
            <person name="Bense V."/>
            <person name="Catcheside P."/>
            <person name="Chovatia M."/>
            <person name="Cooper J."/>
            <person name="Damon W."/>
            <person name="Desjardin D."/>
            <person name="Finy P."/>
            <person name="Geml J."/>
            <person name="Haridas S."/>
            <person name="Hughes K."/>
            <person name="Justo A."/>
            <person name="Karasinski D."/>
            <person name="Kautmanova I."/>
            <person name="Kiss B."/>
            <person name="Kocsube S."/>
            <person name="Kotiranta H."/>
            <person name="LaButti K.M."/>
            <person name="Lechner B.E."/>
            <person name="Liimatainen K."/>
            <person name="Lipzen A."/>
            <person name="Lukacs Z."/>
            <person name="Mihaltcheva S."/>
            <person name="Morgado L.N."/>
            <person name="Niskanen T."/>
            <person name="Noordeloos M.E."/>
            <person name="Ohm R.A."/>
            <person name="Ortiz-Santana B."/>
            <person name="Ovrebo C."/>
            <person name="Racz N."/>
            <person name="Riley R."/>
            <person name="Savchenko A."/>
            <person name="Shiryaev A."/>
            <person name="Soop K."/>
            <person name="Spirin V."/>
            <person name="Szebenyi C."/>
            <person name="Tomsovsky M."/>
            <person name="Tulloss R.E."/>
            <person name="Uehling J."/>
            <person name="Grigoriev I.V."/>
            <person name="Vagvolgyi C."/>
            <person name="Papp T."/>
            <person name="Martin F.M."/>
            <person name="Miettinen O."/>
            <person name="Hibbett D.S."/>
            <person name="Nagy L.G."/>
        </authorList>
    </citation>
    <scope>NUCLEOTIDE SEQUENCE [LARGE SCALE GENOMIC DNA]</scope>
    <source>
        <strain evidence="3 4">CBS 121175</strain>
    </source>
</reference>
<evidence type="ECO:0000313" key="3">
    <source>
        <dbReference type="EMBL" id="TFK23333.1"/>
    </source>
</evidence>
<feature type="transmembrane region" description="Helical" evidence="2">
    <location>
        <begin position="226"/>
        <end position="248"/>
    </location>
</feature>
<accession>A0A5C3KU05</accession>
<organism evidence="3 4">
    <name type="scientific">Coprinopsis marcescibilis</name>
    <name type="common">Agaric fungus</name>
    <name type="synonym">Psathyrella marcescibilis</name>
    <dbReference type="NCBI Taxonomy" id="230819"/>
    <lineage>
        <taxon>Eukaryota</taxon>
        <taxon>Fungi</taxon>
        <taxon>Dikarya</taxon>
        <taxon>Basidiomycota</taxon>
        <taxon>Agaricomycotina</taxon>
        <taxon>Agaricomycetes</taxon>
        <taxon>Agaricomycetidae</taxon>
        <taxon>Agaricales</taxon>
        <taxon>Agaricineae</taxon>
        <taxon>Psathyrellaceae</taxon>
        <taxon>Coprinopsis</taxon>
    </lineage>
</organism>
<dbReference type="AlphaFoldDB" id="A0A5C3KU05"/>
<feature type="region of interest" description="Disordered" evidence="1">
    <location>
        <begin position="378"/>
        <end position="399"/>
    </location>
</feature>
<dbReference type="STRING" id="230819.A0A5C3KU05"/>
<feature type="transmembrane region" description="Helical" evidence="2">
    <location>
        <begin position="118"/>
        <end position="141"/>
    </location>
</feature>
<feature type="transmembrane region" description="Helical" evidence="2">
    <location>
        <begin position="161"/>
        <end position="180"/>
    </location>
</feature>
<keyword evidence="2" id="KW-1133">Transmembrane helix</keyword>
<gene>
    <name evidence="3" type="ORF">FA15DRAFT_670611</name>
</gene>
<dbReference type="OrthoDB" id="3039972at2759"/>
<keyword evidence="2" id="KW-0812">Transmembrane</keyword>
<evidence type="ECO:0000256" key="1">
    <source>
        <dbReference type="SAM" id="MobiDB-lite"/>
    </source>
</evidence>
<feature type="transmembrane region" description="Helical" evidence="2">
    <location>
        <begin position="192"/>
        <end position="214"/>
    </location>
</feature>
<evidence type="ECO:0000313" key="4">
    <source>
        <dbReference type="Proteomes" id="UP000307440"/>
    </source>
</evidence>
<dbReference type="EMBL" id="ML210221">
    <property type="protein sequence ID" value="TFK23333.1"/>
    <property type="molecule type" value="Genomic_DNA"/>
</dbReference>
<keyword evidence="2" id="KW-0472">Membrane</keyword>
<protein>
    <submittedName>
        <fullName evidence="3">Uncharacterized protein</fullName>
    </submittedName>
</protein>
<feature type="transmembrane region" description="Helical" evidence="2">
    <location>
        <begin position="296"/>
        <end position="319"/>
    </location>
</feature>